<evidence type="ECO:0000256" key="2">
    <source>
        <dbReference type="ARBA" id="ARBA00022676"/>
    </source>
</evidence>
<proteinExistence type="predicted"/>
<evidence type="ECO:0000259" key="4">
    <source>
        <dbReference type="Pfam" id="PF13439"/>
    </source>
</evidence>
<reference evidence="6" key="1">
    <citation type="journal article" date="2019" name="Int. J. Syst. Evol. Microbiol.">
        <title>The Global Catalogue of Microorganisms (GCM) 10K type strain sequencing project: providing services to taxonomists for standard genome sequencing and annotation.</title>
        <authorList>
            <consortium name="The Broad Institute Genomics Platform"/>
            <consortium name="The Broad Institute Genome Sequencing Center for Infectious Disease"/>
            <person name="Wu L."/>
            <person name="Ma J."/>
        </authorList>
    </citation>
    <scope>NUCLEOTIDE SEQUENCE [LARGE SCALE GENOMIC DNA]</scope>
    <source>
        <strain evidence="6">JCM 17810</strain>
    </source>
</reference>
<name>A0ABP8L3P7_9MICO</name>
<dbReference type="PANTHER" id="PTHR45947:SF3">
    <property type="entry name" value="SULFOQUINOVOSYL TRANSFERASE SQD2"/>
    <property type="match status" value="1"/>
</dbReference>
<dbReference type="Gene3D" id="3.40.50.2000">
    <property type="entry name" value="Glycogen Phosphorylase B"/>
    <property type="match status" value="3"/>
</dbReference>
<evidence type="ECO:0000256" key="1">
    <source>
        <dbReference type="ARBA" id="ARBA00021292"/>
    </source>
</evidence>
<protein>
    <recommendedName>
        <fullName evidence="1">D-inositol 3-phosphate glycosyltransferase</fullName>
    </recommendedName>
</protein>
<dbReference type="Proteomes" id="UP001500622">
    <property type="component" value="Unassembled WGS sequence"/>
</dbReference>
<dbReference type="SUPFAM" id="SSF53756">
    <property type="entry name" value="UDP-Glycosyltransferase/glycogen phosphorylase"/>
    <property type="match status" value="2"/>
</dbReference>
<evidence type="ECO:0000313" key="6">
    <source>
        <dbReference type="Proteomes" id="UP001500622"/>
    </source>
</evidence>
<keyword evidence="3" id="KW-0808">Transferase</keyword>
<evidence type="ECO:0000313" key="5">
    <source>
        <dbReference type="EMBL" id="GAA4421510.1"/>
    </source>
</evidence>
<comment type="caution">
    <text evidence="5">The sequence shown here is derived from an EMBL/GenBank/DDBJ whole genome shotgun (WGS) entry which is preliminary data.</text>
</comment>
<feature type="domain" description="Glycosyltransferase subfamily 4-like N-terminal" evidence="4">
    <location>
        <begin position="20"/>
        <end position="214"/>
    </location>
</feature>
<keyword evidence="2" id="KW-0328">Glycosyltransferase</keyword>
<dbReference type="EMBL" id="BAABGN010000006">
    <property type="protein sequence ID" value="GAA4421510.1"/>
    <property type="molecule type" value="Genomic_DNA"/>
</dbReference>
<sequence length="834" mass="90877">MARMRIVQVSAHFPPNFVSGGTLVPQRLAQGLAERGHDAHVYAGHLDPSRTPGSTWDEQQDGVRVRWISTTPWTAWTDRHNYDNPVVTADFARWLADVRPDVVHLHSLQTLGGPLVRVAKECRAAVVVTMHDFWWFDARQFLVDDDMRPIPVVTRCSSRRPTAGRTTVGREEQLAGDLAAADLVLAPSPLAAAVAVANGVDRERVRVDENGVDVVSVSRDQGDGVLRLLYAGGPDPMKGVDVLCQALRGLADVGGWCADLYGVPVAKVAGLPAQVRARPPYSPDALAEILAGHDVLLLPSIMRESHSILTREAMRAGLAVVTTDCIGPEAVVEDGRNGLVVPTGDPIALGQAVRRLLADPAGLEAMQRAATEVQVRSVDDQVAGLERTYTELGQRSDDDGPRPWTPRRVLFVVGIQGAPLRYRAHLPAEAIALHGVHADVRHYRDPAVCDLAASADAVVLYRVPATWQILGLLRKARERGTPILFDVDDLIFDPSLRGTLRGLDGLDAEEENLWWHGVARYRTTLEHADLYVGSTDMLCERATALTGLPSRRFSNGVGIELARVSDAETVRPRRPGRLRIGYFSGTTTHDADWAAIEPAVLDVLERHGAELVLGGHVRPTPALAARADRLRRLPMQPWHRLPALLRDVDVCLAPLADQGDFNDAKSAIKWLEAALVETPTVATPTRPFREAIENGRTGMLAGDVEEWVAALDHLLADEGQRRLLGARARRSAMLELSPFVQGARYLEILRDAREVSRRGGRPAGADPVVDDEPWSGADAWVEPYAAPSGSTSRARLTETRLGHLIVAARRTYRADGLGGVVRRARGLVARTIGR</sequence>
<dbReference type="InterPro" id="IPR028098">
    <property type="entry name" value="Glyco_trans_4-like_N"/>
</dbReference>
<keyword evidence="6" id="KW-1185">Reference proteome</keyword>
<dbReference type="InterPro" id="IPR050194">
    <property type="entry name" value="Glycosyltransferase_grp1"/>
</dbReference>
<dbReference type="Pfam" id="PF13692">
    <property type="entry name" value="Glyco_trans_1_4"/>
    <property type="match status" value="2"/>
</dbReference>
<accession>A0ABP8L3P7</accession>
<dbReference type="PANTHER" id="PTHR45947">
    <property type="entry name" value="SULFOQUINOVOSYL TRANSFERASE SQD2"/>
    <property type="match status" value="1"/>
</dbReference>
<dbReference type="Pfam" id="PF13439">
    <property type="entry name" value="Glyco_transf_4"/>
    <property type="match status" value="1"/>
</dbReference>
<organism evidence="5 6">
    <name type="scientific">Georgenia halophila</name>
    <dbReference type="NCBI Taxonomy" id="620889"/>
    <lineage>
        <taxon>Bacteria</taxon>
        <taxon>Bacillati</taxon>
        <taxon>Actinomycetota</taxon>
        <taxon>Actinomycetes</taxon>
        <taxon>Micrococcales</taxon>
        <taxon>Bogoriellaceae</taxon>
        <taxon>Georgenia</taxon>
    </lineage>
</organism>
<gene>
    <name evidence="5" type="ORF">GCM10023169_14450</name>
</gene>
<evidence type="ECO:0000256" key="3">
    <source>
        <dbReference type="ARBA" id="ARBA00022679"/>
    </source>
</evidence>